<dbReference type="FunFam" id="1.20.1050.10:FF:000018">
    <property type="entry name" value="Glutathione S-transferase U20"/>
    <property type="match status" value="1"/>
</dbReference>
<dbReference type="AlphaFoldDB" id="A0AAD4JM15"/>
<dbReference type="CDD" id="cd03058">
    <property type="entry name" value="GST_N_Tau"/>
    <property type="match status" value="1"/>
</dbReference>
<sequence length="225" mass="26789">MEHEEEEVMVLGFWTSPYVMRVKIALEEKGIKFVYKEENLFHEKSLLLLEANPVHKKVPVLIHKGRPICESLVILQYIDQVWNHNSFTILPQHPYDRARARFFIDFFDKMIHDVGRRMWASKGEDQEGARQEFLERLKYLEAELGDSPYFGGEEFGVLDIALIPFSCRFYTYERLCKFSVEEKCPKLKEWVRRCSERESVSKVLPHHQDVYAFVLEQRKTLRLTN</sequence>
<dbReference type="SUPFAM" id="SSF47616">
    <property type="entry name" value="GST C-terminal domain-like"/>
    <property type="match status" value="1"/>
</dbReference>
<name>A0AAD4JM15_PERFH</name>
<evidence type="ECO:0000313" key="8">
    <source>
        <dbReference type="Proteomes" id="UP001190926"/>
    </source>
</evidence>
<dbReference type="InterPro" id="IPR040079">
    <property type="entry name" value="Glutathione_S-Trfase"/>
</dbReference>
<dbReference type="Proteomes" id="UP001190926">
    <property type="component" value="Unassembled WGS sequence"/>
</dbReference>
<feature type="domain" description="GST C-terminal" evidence="6">
    <location>
        <begin position="93"/>
        <end position="213"/>
    </location>
</feature>
<dbReference type="PROSITE" id="PS50405">
    <property type="entry name" value="GST_CTER"/>
    <property type="match status" value="1"/>
</dbReference>
<evidence type="ECO:0000256" key="4">
    <source>
        <dbReference type="RuleBase" id="RU003494"/>
    </source>
</evidence>
<dbReference type="CDD" id="cd03185">
    <property type="entry name" value="GST_C_Tau"/>
    <property type="match status" value="1"/>
</dbReference>
<dbReference type="SUPFAM" id="SSF52833">
    <property type="entry name" value="Thioredoxin-like"/>
    <property type="match status" value="1"/>
</dbReference>
<reference evidence="7 8" key="1">
    <citation type="journal article" date="2021" name="Nat. Commun.">
        <title>Incipient diploidization of the medicinal plant Perilla within 10,000 years.</title>
        <authorList>
            <person name="Zhang Y."/>
            <person name="Shen Q."/>
            <person name="Leng L."/>
            <person name="Zhang D."/>
            <person name="Chen S."/>
            <person name="Shi Y."/>
            <person name="Ning Z."/>
            <person name="Chen S."/>
        </authorList>
    </citation>
    <scope>NUCLEOTIDE SEQUENCE [LARGE SCALE GENOMIC DNA]</scope>
    <source>
        <strain evidence="8">cv. PC099</strain>
    </source>
</reference>
<keyword evidence="2" id="KW-0808">Transferase</keyword>
<dbReference type="EC" id="2.5.1.18" evidence="1"/>
<evidence type="ECO:0000259" key="5">
    <source>
        <dbReference type="PROSITE" id="PS50404"/>
    </source>
</evidence>
<dbReference type="PROSITE" id="PS50404">
    <property type="entry name" value="GST_NTER"/>
    <property type="match status" value="1"/>
</dbReference>
<comment type="catalytic activity">
    <reaction evidence="3">
        <text>RX + glutathione = an S-substituted glutathione + a halide anion + H(+)</text>
        <dbReference type="Rhea" id="RHEA:16437"/>
        <dbReference type="ChEBI" id="CHEBI:15378"/>
        <dbReference type="ChEBI" id="CHEBI:16042"/>
        <dbReference type="ChEBI" id="CHEBI:17792"/>
        <dbReference type="ChEBI" id="CHEBI:57925"/>
        <dbReference type="ChEBI" id="CHEBI:90779"/>
        <dbReference type="EC" id="2.5.1.18"/>
    </reaction>
</comment>
<dbReference type="FunFam" id="3.40.30.10:FF:000014">
    <property type="entry name" value="Tau class glutathione S-transferase"/>
    <property type="match status" value="1"/>
</dbReference>
<dbReference type="Gene3D" id="3.40.30.10">
    <property type="entry name" value="Glutaredoxin"/>
    <property type="match status" value="1"/>
</dbReference>
<dbReference type="InterPro" id="IPR045073">
    <property type="entry name" value="Omega/Tau-like"/>
</dbReference>
<organism evidence="7 8">
    <name type="scientific">Perilla frutescens var. hirtella</name>
    <name type="common">Perilla citriodora</name>
    <name type="synonym">Perilla setoyensis</name>
    <dbReference type="NCBI Taxonomy" id="608512"/>
    <lineage>
        <taxon>Eukaryota</taxon>
        <taxon>Viridiplantae</taxon>
        <taxon>Streptophyta</taxon>
        <taxon>Embryophyta</taxon>
        <taxon>Tracheophyta</taxon>
        <taxon>Spermatophyta</taxon>
        <taxon>Magnoliopsida</taxon>
        <taxon>eudicotyledons</taxon>
        <taxon>Gunneridae</taxon>
        <taxon>Pentapetalae</taxon>
        <taxon>asterids</taxon>
        <taxon>lamiids</taxon>
        <taxon>Lamiales</taxon>
        <taxon>Lamiaceae</taxon>
        <taxon>Nepetoideae</taxon>
        <taxon>Elsholtzieae</taxon>
        <taxon>Perilla</taxon>
    </lineage>
</organism>
<protein>
    <recommendedName>
        <fullName evidence="1">glutathione transferase</fullName>
        <ecNumber evidence="1">2.5.1.18</ecNumber>
    </recommendedName>
</protein>
<dbReference type="Pfam" id="PF02798">
    <property type="entry name" value="GST_N"/>
    <property type="match status" value="1"/>
</dbReference>
<dbReference type="InterPro" id="IPR036282">
    <property type="entry name" value="Glutathione-S-Trfase_C_sf"/>
</dbReference>
<evidence type="ECO:0000256" key="2">
    <source>
        <dbReference type="ARBA" id="ARBA00022679"/>
    </source>
</evidence>
<dbReference type="GO" id="GO:0006749">
    <property type="term" value="P:glutathione metabolic process"/>
    <property type="evidence" value="ECO:0007669"/>
    <property type="project" value="InterPro"/>
</dbReference>
<evidence type="ECO:0000256" key="3">
    <source>
        <dbReference type="ARBA" id="ARBA00047960"/>
    </source>
</evidence>
<dbReference type="SFLD" id="SFLDG00358">
    <property type="entry name" value="Main_(cytGST)"/>
    <property type="match status" value="1"/>
</dbReference>
<keyword evidence="8" id="KW-1185">Reference proteome</keyword>
<proteinExistence type="inferred from homology"/>
<evidence type="ECO:0000313" key="7">
    <source>
        <dbReference type="EMBL" id="KAH6836327.1"/>
    </source>
</evidence>
<gene>
    <name evidence="7" type="ORF">C2S53_006356</name>
</gene>
<comment type="similarity">
    <text evidence="4">Belongs to the GST superfamily.</text>
</comment>
<dbReference type="SFLD" id="SFLDG01152">
    <property type="entry name" value="Main.3:_Omega-_and_Tau-like"/>
    <property type="match status" value="1"/>
</dbReference>
<dbReference type="InterPro" id="IPR045074">
    <property type="entry name" value="GST_C_Tau"/>
</dbReference>
<dbReference type="PANTHER" id="PTHR11260">
    <property type="entry name" value="GLUTATHIONE S-TRANSFERASE, GST, SUPERFAMILY, GST DOMAIN CONTAINING"/>
    <property type="match status" value="1"/>
</dbReference>
<feature type="domain" description="GST N-terminal" evidence="5">
    <location>
        <begin position="6"/>
        <end position="86"/>
    </location>
</feature>
<dbReference type="SFLD" id="SFLDS00019">
    <property type="entry name" value="Glutathione_Transferase_(cytos"/>
    <property type="match status" value="1"/>
</dbReference>
<dbReference type="InterPro" id="IPR004045">
    <property type="entry name" value="Glutathione_S-Trfase_N"/>
</dbReference>
<evidence type="ECO:0000256" key="1">
    <source>
        <dbReference type="ARBA" id="ARBA00012452"/>
    </source>
</evidence>
<accession>A0AAD4JM15</accession>
<evidence type="ECO:0000259" key="6">
    <source>
        <dbReference type="PROSITE" id="PS50405"/>
    </source>
</evidence>
<dbReference type="PANTHER" id="PTHR11260:SF725">
    <property type="entry name" value="GLUTATHIONE TRANSFERASE"/>
    <property type="match status" value="1"/>
</dbReference>
<dbReference type="Pfam" id="PF00043">
    <property type="entry name" value="GST_C"/>
    <property type="match status" value="1"/>
</dbReference>
<dbReference type="Gene3D" id="1.20.1050.10">
    <property type="match status" value="1"/>
</dbReference>
<dbReference type="EMBL" id="SDAM02000020">
    <property type="protein sequence ID" value="KAH6836327.1"/>
    <property type="molecule type" value="Genomic_DNA"/>
</dbReference>
<dbReference type="GO" id="GO:0005737">
    <property type="term" value="C:cytoplasm"/>
    <property type="evidence" value="ECO:0007669"/>
    <property type="project" value="TreeGrafter"/>
</dbReference>
<dbReference type="InterPro" id="IPR036249">
    <property type="entry name" value="Thioredoxin-like_sf"/>
</dbReference>
<comment type="caution">
    <text evidence="7">The sequence shown here is derived from an EMBL/GenBank/DDBJ whole genome shotgun (WGS) entry which is preliminary data.</text>
</comment>
<dbReference type="InterPro" id="IPR004046">
    <property type="entry name" value="GST_C"/>
</dbReference>
<dbReference type="GO" id="GO:0004364">
    <property type="term" value="F:glutathione transferase activity"/>
    <property type="evidence" value="ECO:0007669"/>
    <property type="project" value="UniProtKB-EC"/>
</dbReference>
<dbReference type="InterPro" id="IPR010987">
    <property type="entry name" value="Glutathione-S-Trfase_C-like"/>
</dbReference>